<dbReference type="InterPro" id="IPR001139">
    <property type="entry name" value="Glyco_hydro_30"/>
</dbReference>
<evidence type="ECO:0000256" key="1">
    <source>
        <dbReference type="ARBA" id="ARBA00001013"/>
    </source>
</evidence>
<dbReference type="PANTHER" id="PTHR11069">
    <property type="entry name" value="GLUCOSYLCERAMIDASE"/>
    <property type="match status" value="1"/>
</dbReference>
<keyword evidence="6" id="KW-0443">Lipid metabolism</keyword>
<evidence type="ECO:0000259" key="7">
    <source>
        <dbReference type="Pfam" id="PF02055"/>
    </source>
</evidence>
<reference evidence="9" key="1">
    <citation type="submission" date="2021-03" db="EMBL/GenBank/DDBJ databases">
        <authorList>
            <person name="Tran Van P."/>
        </authorList>
    </citation>
    <scope>NUCLEOTIDE SEQUENCE</scope>
</reference>
<keyword evidence="6" id="KW-0746">Sphingolipid metabolism</keyword>
<keyword evidence="5 6" id="KW-0378">Hydrolase</keyword>
<feature type="domain" description="Glycosyl hydrolase family 30 TIM-barrel" evidence="7">
    <location>
        <begin position="3"/>
        <end position="58"/>
    </location>
</feature>
<keyword evidence="10" id="KW-1185">Reference proteome</keyword>
<dbReference type="Gene3D" id="3.20.20.80">
    <property type="entry name" value="Glycosidases"/>
    <property type="match status" value="1"/>
</dbReference>
<evidence type="ECO:0000259" key="8">
    <source>
        <dbReference type="Pfam" id="PF17189"/>
    </source>
</evidence>
<evidence type="ECO:0000256" key="5">
    <source>
        <dbReference type="ARBA" id="ARBA00022801"/>
    </source>
</evidence>
<dbReference type="EC" id="3.2.1.45" evidence="3 6"/>
<dbReference type="InterPro" id="IPR017853">
    <property type="entry name" value="GH"/>
</dbReference>
<comment type="catalytic activity">
    <reaction evidence="1">
        <text>a beta-D-glucosyl-(1&lt;-&gt;1')-N-acylsphing-4-enine + H2O = an N-acylsphing-4-enine + D-glucose</text>
        <dbReference type="Rhea" id="RHEA:13269"/>
        <dbReference type="ChEBI" id="CHEBI:4167"/>
        <dbReference type="ChEBI" id="CHEBI:15377"/>
        <dbReference type="ChEBI" id="CHEBI:22801"/>
        <dbReference type="ChEBI" id="CHEBI:52639"/>
        <dbReference type="EC" id="3.2.1.45"/>
    </reaction>
    <physiologicalReaction direction="left-to-right" evidence="1">
        <dbReference type="Rhea" id="RHEA:13270"/>
    </physiologicalReaction>
</comment>
<accession>A0ABN7P268</accession>
<dbReference type="Proteomes" id="UP001153148">
    <property type="component" value="Unassembled WGS sequence"/>
</dbReference>
<dbReference type="InterPro" id="IPR033452">
    <property type="entry name" value="GH30_C"/>
</dbReference>
<evidence type="ECO:0000256" key="6">
    <source>
        <dbReference type="RuleBase" id="RU361188"/>
    </source>
</evidence>
<dbReference type="InterPro" id="IPR033453">
    <property type="entry name" value="Glyco_hydro_30_TIM-barrel"/>
</dbReference>
<evidence type="ECO:0000313" key="9">
    <source>
        <dbReference type="EMBL" id="CAG2061995.1"/>
    </source>
</evidence>
<keyword evidence="4" id="KW-0732">Signal</keyword>
<name>A0ABN7P268_TIMPD</name>
<comment type="similarity">
    <text evidence="2 6">Belongs to the glycosyl hydrolase 30 family.</text>
</comment>
<feature type="non-terminal residue" evidence="9">
    <location>
        <position position="1"/>
    </location>
</feature>
<comment type="caution">
    <text evidence="9">The sequence shown here is derived from an EMBL/GenBank/DDBJ whole genome shotgun (WGS) entry which is preliminary data.</text>
</comment>
<dbReference type="PANTHER" id="PTHR11069:SF23">
    <property type="entry name" value="LYSOSOMAL ACID GLUCOSYLCERAMIDASE"/>
    <property type="match status" value="1"/>
</dbReference>
<sequence>TTNNWVAGWIEWNLALSVEGGPSWMGNSADSPVIVNATADEFYKQPLFYALAHFSKFVPPGSVHIGLETEDDGGISNIAFLTPEGNTVVILMST</sequence>
<dbReference type="EMBL" id="CAJPIN010018131">
    <property type="protein sequence ID" value="CAG2061995.1"/>
    <property type="molecule type" value="Genomic_DNA"/>
</dbReference>
<protein>
    <recommendedName>
        <fullName evidence="3 6">Glucosylceramidase</fullName>
        <ecNumber evidence="3 6">3.2.1.45</ecNumber>
    </recommendedName>
</protein>
<evidence type="ECO:0000256" key="4">
    <source>
        <dbReference type="ARBA" id="ARBA00022729"/>
    </source>
</evidence>
<proteinExistence type="inferred from homology"/>
<feature type="domain" description="Glycosyl hydrolase family 30 beta sandwich" evidence="8">
    <location>
        <begin position="61"/>
        <end position="93"/>
    </location>
</feature>
<dbReference type="SUPFAM" id="SSF51445">
    <property type="entry name" value="(Trans)glycosidases"/>
    <property type="match status" value="1"/>
</dbReference>
<dbReference type="Pfam" id="PF02055">
    <property type="entry name" value="Glyco_hydro_30"/>
    <property type="match status" value="1"/>
</dbReference>
<evidence type="ECO:0000313" key="10">
    <source>
        <dbReference type="Proteomes" id="UP001153148"/>
    </source>
</evidence>
<organism evidence="9 10">
    <name type="scientific">Timema podura</name>
    <name type="common">Walking stick</name>
    <dbReference type="NCBI Taxonomy" id="61482"/>
    <lineage>
        <taxon>Eukaryota</taxon>
        <taxon>Metazoa</taxon>
        <taxon>Ecdysozoa</taxon>
        <taxon>Arthropoda</taxon>
        <taxon>Hexapoda</taxon>
        <taxon>Insecta</taxon>
        <taxon>Pterygota</taxon>
        <taxon>Neoptera</taxon>
        <taxon>Polyneoptera</taxon>
        <taxon>Phasmatodea</taxon>
        <taxon>Timematodea</taxon>
        <taxon>Timematoidea</taxon>
        <taxon>Timematidae</taxon>
        <taxon>Timema</taxon>
    </lineage>
</organism>
<evidence type="ECO:0000256" key="2">
    <source>
        <dbReference type="ARBA" id="ARBA00005382"/>
    </source>
</evidence>
<keyword evidence="6" id="KW-0326">Glycosidase</keyword>
<gene>
    <name evidence="9" type="ORF">TPAB3V08_LOCUS8948</name>
</gene>
<evidence type="ECO:0000256" key="3">
    <source>
        <dbReference type="ARBA" id="ARBA00012658"/>
    </source>
</evidence>
<dbReference type="Pfam" id="PF17189">
    <property type="entry name" value="Glyco_hydro_30C"/>
    <property type="match status" value="1"/>
</dbReference>